<keyword evidence="3" id="KW-1185">Reference proteome</keyword>
<feature type="transmembrane region" description="Helical" evidence="1">
    <location>
        <begin position="119"/>
        <end position="142"/>
    </location>
</feature>
<accession>A0A9E9C4S9</accession>
<dbReference type="AlphaFoldDB" id="A0A9E9C4S9"/>
<protein>
    <submittedName>
        <fullName evidence="2">Uncharacterized protein</fullName>
    </submittedName>
</protein>
<sequence length="147" mass="15868">MDDVEWLKLSWVSLGLVLLAYVLLGWYLSAYHVVWLVGILVTSLTIAIAWKSNPIVELLLGLFGSQSLWVVISLSLMFSLLLALITVEPAIVTFLAAPLITMLLAALDLKSAGTKQLDVFVTLVVVAVIGLGLGEAIDFVILPGSKY</sequence>
<keyword evidence="1" id="KW-0472">Membrane</keyword>
<feature type="transmembrane region" description="Helical" evidence="1">
    <location>
        <begin position="90"/>
        <end position="107"/>
    </location>
</feature>
<dbReference type="RefSeq" id="WP_268610264.1">
    <property type="nucleotide sequence ID" value="NZ_CP113797.1"/>
</dbReference>
<feature type="transmembrane region" description="Helical" evidence="1">
    <location>
        <begin position="9"/>
        <end position="27"/>
    </location>
</feature>
<keyword evidence="1" id="KW-0812">Transmembrane</keyword>
<evidence type="ECO:0000313" key="3">
    <source>
        <dbReference type="Proteomes" id="UP001163152"/>
    </source>
</evidence>
<evidence type="ECO:0000313" key="2">
    <source>
        <dbReference type="EMBL" id="WAL60376.1"/>
    </source>
</evidence>
<name>A0A9E9C4S9_9CYAN</name>
<dbReference type="EMBL" id="CP113797">
    <property type="protein sequence ID" value="WAL60376.1"/>
    <property type="molecule type" value="Genomic_DNA"/>
</dbReference>
<evidence type="ECO:0000256" key="1">
    <source>
        <dbReference type="SAM" id="Phobius"/>
    </source>
</evidence>
<dbReference type="Proteomes" id="UP001163152">
    <property type="component" value="Chromosome"/>
</dbReference>
<reference evidence="2" key="1">
    <citation type="submission" date="2022-12" db="EMBL/GenBank/DDBJ databases">
        <title>Polyphasic identification of a Novel Hot-Spring Cyanobacterium Ocullathermofonsia sinensis gen nov. sp. nov. and Genomic Insights on its Adaptations to the Thermal Habitat.</title>
        <authorList>
            <person name="Daroch M."/>
            <person name="Tang J."/>
            <person name="Jiang Y."/>
        </authorList>
    </citation>
    <scope>NUCLEOTIDE SEQUENCE</scope>
    <source>
        <strain evidence="2">PKUAC-SCTA174</strain>
    </source>
</reference>
<gene>
    <name evidence="2" type="ORF">OXH18_24970</name>
</gene>
<dbReference type="KEGG" id="tsin:OXH18_24970"/>
<feature type="transmembrane region" description="Helical" evidence="1">
    <location>
        <begin position="33"/>
        <end position="50"/>
    </location>
</feature>
<organism evidence="2 3">
    <name type="scientific">Thermocoleostomius sinensis A174</name>
    <dbReference type="NCBI Taxonomy" id="2016057"/>
    <lineage>
        <taxon>Bacteria</taxon>
        <taxon>Bacillati</taxon>
        <taxon>Cyanobacteriota</taxon>
        <taxon>Cyanophyceae</taxon>
        <taxon>Oculatellales</taxon>
        <taxon>Oculatellaceae</taxon>
        <taxon>Thermocoleostomius</taxon>
    </lineage>
</organism>
<feature type="transmembrane region" description="Helical" evidence="1">
    <location>
        <begin position="62"/>
        <end position="84"/>
    </location>
</feature>
<proteinExistence type="predicted"/>
<keyword evidence="1" id="KW-1133">Transmembrane helix</keyword>